<reference evidence="2 3" key="1">
    <citation type="journal article" date="2012" name="J. Bacteriol.">
        <title>Genome Sequence of the Filamentous Bacterium Fibrisoma limi BUZ 3T.</title>
        <authorList>
            <person name="Filippini M."/>
            <person name="Qi W."/>
            <person name="Jaenicke S."/>
            <person name="Goesmann A."/>
            <person name="Smits T.H."/>
            <person name="Bagheri H.C."/>
        </authorList>
    </citation>
    <scope>NUCLEOTIDE SEQUENCE [LARGE SCALE GENOMIC DNA]</scope>
    <source>
        <strain evidence="3">BUZ 3T</strain>
    </source>
</reference>
<feature type="transmembrane region" description="Helical" evidence="1">
    <location>
        <begin position="33"/>
        <end position="52"/>
    </location>
</feature>
<dbReference type="eggNOG" id="ENOG503314C">
    <property type="taxonomic scope" value="Bacteria"/>
</dbReference>
<dbReference type="STRING" id="1185876.BN8_02702"/>
<keyword evidence="1" id="KW-0472">Membrane</keyword>
<evidence type="ECO:0000313" key="3">
    <source>
        <dbReference type="Proteomes" id="UP000009309"/>
    </source>
</evidence>
<name>I2GI69_9BACT</name>
<proteinExistence type="predicted"/>
<keyword evidence="1" id="KW-1133">Transmembrane helix</keyword>
<feature type="transmembrane region" description="Helical" evidence="1">
    <location>
        <begin position="59"/>
        <end position="79"/>
    </location>
</feature>
<evidence type="ECO:0000256" key="1">
    <source>
        <dbReference type="SAM" id="Phobius"/>
    </source>
</evidence>
<organism evidence="2 3">
    <name type="scientific">Fibrisoma limi BUZ 3</name>
    <dbReference type="NCBI Taxonomy" id="1185876"/>
    <lineage>
        <taxon>Bacteria</taxon>
        <taxon>Pseudomonadati</taxon>
        <taxon>Bacteroidota</taxon>
        <taxon>Cytophagia</taxon>
        <taxon>Cytophagales</taxon>
        <taxon>Spirosomataceae</taxon>
        <taxon>Fibrisoma</taxon>
    </lineage>
</organism>
<dbReference type="InterPro" id="IPR021257">
    <property type="entry name" value="DUF2809"/>
</dbReference>
<comment type="caution">
    <text evidence="2">The sequence shown here is derived from an EMBL/GenBank/DDBJ whole genome shotgun (WGS) entry which is preliminary data.</text>
</comment>
<sequence length="132" mass="14923">MLTFNRKFFLFALTLFIVEVLIALFVRDRFVRPYGGDYLVVMLLYCAVKTVIKAPPLPVAIGVLLFSYALEVLQFIHIVDRLGLSDNTLARTVIGYGFEWWDLLAYTLGIATVLLLETLWPKDAPGTIPKPT</sequence>
<feature type="transmembrane region" description="Helical" evidence="1">
    <location>
        <begin position="103"/>
        <end position="120"/>
    </location>
</feature>
<evidence type="ECO:0000313" key="2">
    <source>
        <dbReference type="EMBL" id="CCH53594.1"/>
    </source>
</evidence>
<dbReference type="Proteomes" id="UP000009309">
    <property type="component" value="Unassembled WGS sequence"/>
</dbReference>
<dbReference type="Pfam" id="PF10990">
    <property type="entry name" value="DUF2809"/>
    <property type="match status" value="1"/>
</dbReference>
<dbReference type="OrthoDB" id="5360192at2"/>
<keyword evidence="3" id="KW-1185">Reference proteome</keyword>
<evidence type="ECO:0008006" key="4">
    <source>
        <dbReference type="Google" id="ProtNLM"/>
    </source>
</evidence>
<accession>I2GI69</accession>
<gene>
    <name evidence="2" type="ORF">BN8_02702</name>
</gene>
<dbReference type="AlphaFoldDB" id="I2GI69"/>
<protein>
    <recommendedName>
        <fullName evidence="4">DUF2809 domain-containing protein</fullName>
    </recommendedName>
</protein>
<keyword evidence="1" id="KW-0812">Transmembrane</keyword>
<dbReference type="EMBL" id="CAIT01000006">
    <property type="protein sequence ID" value="CCH53594.1"/>
    <property type="molecule type" value="Genomic_DNA"/>
</dbReference>
<dbReference type="RefSeq" id="WP_009282174.1">
    <property type="nucleotide sequence ID" value="NZ_CAIT01000006.1"/>
</dbReference>